<name>A0A6J4UKW0_9BACT</name>
<feature type="non-terminal residue" evidence="2">
    <location>
        <position position="1"/>
    </location>
</feature>
<organism evidence="2">
    <name type="scientific">uncultured Thermomicrobiales bacterium</name>
    <dbReference type="NCBI Taxonomy" id="1645740"/>
    <lineage>
        <taxon>Bacteria</taxon>
        <taxon>Pseudomonadati</taxon>
        <taxon>Thermomicrobiota</taxon>
        <taxon>Thermomicrobia</taxon>
        <taxon>Thermomicrobiales</taxon>
        <taxon>environmental samples</taxon>
    </lineage>
</organism>
<feature type="compositionally biased region" description="Basic and acidic residues" evidence="1">
    <location>
        <begin position="136"/>
        <end position="152"/>
    </location>
</feature>
<sequence length="206" mass="23879">ERFPLLRARIRPRFDARSVQGHCRPTPDRVGLHAERRRDSQPRAVQLLQRGGRHAADDRLFLQWPQRQPHQCRDDRRVRLEHGHPCPGGGDERVLRCRIARDRRVHARRARGRSQPHCCATARRGEPGVARMPSAADREVARSRRPADRQSTCDRPGGRRPHPPDLSSRRHLRHRCGTPDHARRLPRRLCRGDSGNDVQDDPAWHI</sequence>
<keyword evidence="2" id="KW-0503">Monooxygenase</keyword>
<dbReference type="AlphaFoldDB" id="A0A6J4UKW0"/>
<dbReference type="GO" id="GO:0004497">
    <property type="term" value="F:monooxygenase activity"/>
    <property type="evidence" value="ECO:0007669"/>
    <property type="project" value="UniProtKB-KW"/>
</dbReference>
<accession>A0A6J4UKW0</accession>
<dbReference type="EMBL" id="CADCWI010000063">
    <property type="protein sequence ID" value="CAA9553427.1"/>
    <property type="molecule type" value="Genomic_DNA"/>
</dbReference>
<keyword evidence="2" id="KW-0560">Oxidoreductase</keyword>
<evidence type="ECO:0000313" key="2">
    <source>
        <dbReference type="EMBL" id="CAA9553427.1"/>
    </source>
</evidence>
<dbReference type="EC" id="1.14.13.-" evidence="2"/>
<protein>
    <submittedName>
        <fullName evidence="2">Nitrilotriacetate monooxygenase component B</fullName>
        <ecNumber evidence="2">1.14.13.-</ecNumber>
    </submittedName>
</protein>
<feature type="region of interest" description="Disordered" evidence="1">
    <location>
        <begin position="108"/>
        <end position="206"/>
    </location>
</feature>
<proteinExistence type="predicted"/>
<evidence type="ECO:0000256" key="1">
    <source>
        <dbReference type="SAM" id="MobiDB-lite"/>
    </source>
</evidence>
<reference evidence="2" key="1">
    <citation type="submission" date="2020-02" db="EMBL/GenBank/DDBJ databases">
        <authorList>
            <person name="Meier V. D."/>
        </authorList>
    </citation>
    <scope>NUCLEOTIDE SEQUENCE</scope>
    <source>
        <strain evidence="2">AVDCRST_MAG43</strain>
    </source>
</reference>
<feature type="non-terminal residue" evidence="2">
    <location>
        <position position="206"/>
    </location>
</feature>
<gene>
    <name evidence="2" type="ORF">AVDCRST_MAG43-1250</name>
</gene>